<dbReference type="OrthoDB" id="416834at2759"/>
<evidence type="ECO:0000256" key="5">
    <source>
        <dbReference type="ARBA" id="ARBA00022692"/>
    </source>
</evidence>
<comment type="subcellular location">
    <subcellularLocation>
        <location evidence="1 10">Endoplasmic reticulum membrane</location>
        <topology evidence="1 10">Multi-pass membrane protein</topology>
    </subcellularLocation>
</comment>
<keyword evidence="6 10" id="KW-0256">Endoplasmic reticulum</keyword>
<dbReference type="EMBL" id="OOIN01000013">
    <property type="protein sequence ID" value="SPO26066.1"/>
    <property type="molecule type" value="Genomic_DNA"/>
</dbReference>
<accession>A0A5C3E8Z4</accession>
<keyword evidence="13" id="KW-1185">Reference proteome</keyword>
<evidence type="ECO:0000256" key="9">
    <source>
        <dbReference type="ARBA" id="ARBA00024708"/>
    </source>
</evidence>
<evidence type="ECO:0000256" key="4">
    <source>
        <dbReference type="ARBA" id="ARBA00022679"/>
    </source>
</evidence>
<dbReference type="GO" id="GO:0005789">
    <property type="term" value="C:endoplasmic reticulum membrane"/>
    <property type="evidence" value="ECO:0007669"/>
    <property type="project" value="UniProtKB-SubCell"/>
</dbReference>
<sequence length="760" mass="85503">MELRNRSRPLPPQDGADAAPAAPAAKAHRSPVNLGSLFVFLLTFRLLNALITRTFFQPDEHYQTTEIAHRLVFGYGFKSWEWSSSSDVAPAPANASYLTAAARNLVNGPVRSILHPLLFVPGYMLLKITSLDQTYLRILFPRLQQAVFAAVGDFYTFRLAHRIGGSTVAWLATLVGLSNLYSLYTATRTFSNSTEAAITAAALFYWPYVPFYSQRFDVFAFSTREERAKLLALQGPSCVWQQMAPKDRKEQWDEQSQEDREFDQKQVSRMIYDRVLKKSLLLAALACLLRPTNGVLWMYLVGELLVRQLRCLKPNSNRESTATAQNKQSKIDEQAETQEGSLLPMLEVIGESGSLVRTVATVGFSALGLGLAVDTVYDHLANQAPHGRRGAILPALSLVSFLHKNVVANLSIFYGANPWHWYLTQGVPVLCTVWLPATLFGLVDALQHRGVGNGVLALGVDARRSLAKLVCVTVAVYSLLGHKEFRFLQPLLPALTIHAASGLAASYADTPRIKAVFEQPASPLKQLWRSINLLPLWLRTILLTLQPIAAIYLNTIHSVAQEQVPAELCRIYRKQQLNPSLIEAEEFGPGFGRIHNFGFLMPCHSTPWATHLHDRTLVEKSWFIQCPPPPARSEMTLAQRKVEYWDQSDFFYHDPIKYLVDRFAYNVDTEYPPAPPAALEYGDNPWDKGWRHSWPSHLVVFESLLKEGSRKAGHTRTLKNLLSLKGYREVARYWNSAMHEDKRREGDVVVLAYKGPKSHR</sequence>
<comment type="caution">
    <text evidence="10">Lacks conserved residue(s) required for the propagation of feature annotation.</text>
</comment>
<evidence type="ECO:0000256" key="1">
    <source>
        <dbReference type="ARBA" id="ARBA00004477"/>
    </source>
</evidence>
<keyword evidence="3 10" id="KW-0328">Glycosyltransferase</keyword>
<dbReference type="GO" id="GO:0006506">
    <property type="term" value="P:GPI anchor biosynthetic process"/>
    <property type="evidence" value="ECO:0007669"/>
    <property type="project" value="TreeGrafter"/>
</dbReference>
<feature type="compositionally biased region" description="Low complexity" evidence="11">
    <location>
        <begin position="13"/>
        <end position="24"/>
    </location>
</feature>
<evidence type="ECO:0000256" key="2">
    <source>
        <dbReference type="ARBA" id="ARBA00006065"/>
    </source>
</evidence>
<evidence type="ECO:0000256" key="3">
    <source>
        <dbReference type="ARBA" id="ARBA00022676"/>
    </source>
</evidence>
<evidence type="ECO:0000256" key="7">
    <source>
        <dbReference type="ARBA" id="ARBA00022989"/>
    </source>
</evidence>
<evidence type="ECO:0000256" key="6">
    <source>
        <dbReference type="ARBA" id="ARBA00022824"/>
    </source>
</evidence>
<evidence type="ECO:0000256" key="8">
    <source>
        <dbReference type="ARBA" id="ARBA00023136"/>
    </source>
</evidence>
<dbReference type="GO" id="GO:0000026">
    <property type="term" value="F:alpha-1,2-mannosyltransferase activity"/>
    <property type="evidence" value="ECO:0007669"/>
    <property type="project" value="TreeGrafter"/>
</dbReference>
<dbReference type="InterPro" id="IPR005599">
    <property type="entry name" value="GPI_mannosylTrfase"/>
</dbReference>
<dbReference type="Pfam" id="PF03901">
    <property type="entry name" value="Glyco_transf_22"/>
    <property type="match status" value="2"/>
</dbReference>
<gene>
    <name evidence="12" type="ORF">UTRI_02340</name>
</gene>
<dbReference type="PANTHER" id="PTHR22760">
    <property type="entry name" value="GLYCOSYLTRANSFERASE"/>
    <property type="match status" value="1"/>
</dbReference>
<evidence type="ECO:0000313" key="12">
    <source>
        <dbReference type="EMBL" id="SPO26066.1"/>
    </source>
</evidence>
<evidence type="ECO:0000256" key="10">
    <source>
        <dbReference type="RuleBase" id="RU363075"/>
    </source>
</evidence>
<keyword evidence="7 10" id="KW-1133">Transmembrane helix</keyword>
<evidence type="ECO:0000313" key="13">
    <source>
        <dbReference type="Proteomes" id="UP000324022"/>
    </source>
</evidence>
<comment type="similarity">
    <text evidence="2">Belongs to the glycosyltransferase 22 family. PIGB subfamily.</text>
</comment>
<keyword evidence="5 10" id="KW-0812">Transmembrane</keyword>
<reference evidence="12 13" key="1">
    <citation type="submission" date="2018-03" db="EMBL/GenBank/DDBJ databases">
        <authorList>
            <person name="Guldener U."/>
        </authorList>
    </citation>
    <scope>NUCLEOTIDE SEQUENCE [LARGE SCALE GENOMIC DNA]</scope>
    <source>
        <strain evidence="12 13">NBRC100155</strain>
    </source>
</reference>
<proteinExistence type="inferred from homology"/>
<protein>
    <recommendedName>
        <fullName evidence="10">Mannosyltransferase</fullName>
        <ecNumber evidence="10">2.4.1.-</ecNumber>
    </recommendedName>
</protein>
<dbReference type="AlphaFoldDB" id="A0A5C3E8Z4"/>
<name>A0A5C3E8Z4_9BASI</name>
<dbReference type="EC" id="2.4.1.-" evidence="10"/>
<dbReference type="PANTHER" id="PTHR22760:SF4">
    <property type="entry name" value="GPI MANNOSYLTRANSFERASE 3"/>
    <property type="match status" value="1"/>
</dbReference>
<feature type="region of interest" description="Disordered" evidence="11">
    <location>
        <begin position="1"/>
        <end position="24"/>
    </location>
</feature>
<keyword evidence="4 12" id="KW-0808">Transferase</keyword>
<comment type="function">
    <text evidence="9">Mannosyltransferase involved in glycosylphosphatidylinositol-anchor biosynthesis. Transfers the third mannose to Man2-GlcN-acyl-PI during GPI precursor assembly.</text>
</comment>
<dbReference type="Proteomes" id="UP000324022">
    <property type="component" value="Unassembled WGS sequence"/>
</dbReference>
<keyword evidence="8 10" id="KW-0472">Membrane</keyword>
<evidence type="ECO:0000256" key="11">
    <source>
        <dbReference type="SAM" id="MobiDB-lite"/>
    </source>
</evidence>
<feature type="transmembrane region" description="Helical" evidence="10">
    <location>
        <begin position="279"/>
        <end position="300"/>
    </location>
</feature>
<organism evidence="12 13">
    <name type="scientific">Ustilago trichophora</name>
    <dbReference type="NCBI Taxonomy" id="86804"/>
    <lineage>
        <taxon>Eukaryota</taxon>
        <taxon>Fungi</taxon>
        <taxon>Dikarya</taxon>
        <taxon>Basidiomycota</taxon>
        <taxon>Ustilaginomycotina</taxon>
        <taxon>Ustilaginomycetes</taxon>
        <taxon>Ustilaginales</taxon>
        <taxon>Ustilaginaceae</taxon>
        <taxon>Ustilago</taxon>
    </lineage>
</organism>